<dbReference type="SUPFAM" id="SSF46934">
    <property type="entry name" value="UBA-like"/>
    <property type="match status" value="1"/>
</dbReference>
<evidence type="ECO:0000259" key="2">
    <source>
        <dbReference type="PROSITE" id="PS51140"/>
    </source>
</evidence>
<dbReference type="InterPro" id="IPR052586">
    <property type="entry name" value="ASCC2"/>
</dbReference>
<evidence type="ECO:0000256" key="1">
    <source>
        <dbReference type="SAM" id="MobiDB-lite"/>
    </source>
</evidence>
<proteinExistence type="predicted"/>
<dbReference type="InterPro" id="IPR009060">
    <property type="entry name" value="UBA-like_sf"/>
</dbReference>
<feature type="region of interest" description="Disordered" evidence="1">
    <location>
        <begin position="567"/>
        <end position="657"/>
    </location>
</feature>
<sequence>MSLESTISPLVASSDTELQCYLSDACAIEHLSILLDDFFTRGIALQTNLVGSQDVDVNATALSISGRAVFSLFSRLLDAPQLLQQAYESSLLHVTRLIPFCQLYGSKNQETIAELLEAVCDNVAEFPATLTVLQQLYIRQLNDLFKAVRQADVMDLIHRYYELSLSVGGMTTAESVLKILLLGKKELSKELREQSHSLLYRLVQFYEVVLPTLQRQLSSLDKKTASRVVLVIAEIRYILLLVLGRCVDFELDKPLQSGVCEGKVLAGFHTLISGCVDEDAEHGSYFSDLWFLCEYKDKVSAFFHRHELDQENLSYLALMIEQLPRRRFLPSLVIKESLAIEEVKSNSGFEEIERQAMDLTALVHQVKDLFPDLGEGYIELCLLSADSQVETVINFLLESNPPPVLIDVSHDVKPSDIEFKRVEALLKGNLLPAYENKKLDPNRVWVGKKAMETSYDPQIEVKDQQVANKTKELVAMYEEEDDYAYSSGTDRDGGFDSRGDGVAVLDEYDDDYNDEFDDFVPFSIRDGGLGDSQDVVREQNRRIRAKEEKDAFWEGMKNRNRESVSLKAEEMDYDEEKKESDNFRDRILRSPAAAESTQSSSNSKISNPRQKDKTHGEKKSYELLTPQQMQRQRAKKDKNKAKIANHNRKDRALKKMG</sequence>
<dbReference type="KEGG" id="blac:94351577"/>
<evidence type="ECO:0000313" key="8">
    <source>
        <dbReference type="Proteomes" id="UP000294530"/>
    </source>
</evidence>
<keyword evidence="8" id="KW-1185">Reference proteome</keyword>
<feature type="compositionally biased region" description="Low complexity" evidence="1">
    <location>
        <begin position="596"/>
        <end position="606"/>
    </location>
</feature>
<reference evidence="3" key="2">
    <citation type="submission" date="2021-07" db="EMBL/GenBank/DDBJ databases">
        <authorList>
            <person name="Fletcher K."/>
        </authorList>
    </citation>
    <scope>NUCLEOTIDE SEQUENCE</scope>
    <source>
        <strain evidence="3">SF5</strain>
    </source>
</reference>
<dbReference type="OrthoDB" id="5577209at2759"/>
<name>A0A976FHG1_BRELC</name>
<gene>
    <name evidence="7" type="ORF">CCR75_007850</name>
    <name evidence="3" type="ORF">CCR75_007973</name>
    <name evidence="4" type="ORF">CCR75_009109</name>
    <name evidence="5" type="ORF">CCR75_009240</name>
    <name evidence="6" type="ORF">CCR75_009306</name>
</gene>
<dbReference type="Pfam" id="PF02845">
    <property type="entry name" value="CUE"/>
    <property type="match status" value="1"/>
</dbReference>
<accession>A0A976FHG1</accession>
<dbReference type="GeneID" id="94351577"/>
<dbReference type="InterPro" id="IPR041800">
    <property type="entry name" value="ASCC2_CUE"/>
</dbReference>
<evidence type="ECO:0000313" key="6">
    <source>
        <dbReference type="EMBL" id="TDH69101.1"/>
    </source>
</evidence>
<dbReference type="EMBL" id="SHOA02000016">
    <property type="protein sequence ID" value="TDH69082.1"/>
    <property type="molecule type" value="Genomic_DNA"/>
</dbReference>
<evidence type="ECO:0000313" key="3">
    <source>
        <dbReference type="EMBL" id="TDH66683.1"/>
    </source>
</evidence>
<protein>
    <recommendedName>
        <fullName evidence="2">CUE domain-containing protein</fullName>
    </recommendedName>
</protein>
<evidence type="ECO:0000313" key="7">
    <source>
        <dbReference type="EMBL" id="TDH72483.1"/>
    </source>
</evidence>
<feature type="compositionally biased region" description="Basic and acidic residues" evidence="1">
    <location>
        <begin position="609"/>
        <end position="621"/>
    </location>
</feature>
<organism evidence="3 8">
    <name type="scientific">Bremia lactucae</name>
    <name type="common">Lettuce downy mildew</name>
    <dbReference type="NCBI Taxonomy" id="4779"/>
    <lineage>
        <taxon>Eukaryota</taxon>
        <taxon>Sar</taxon>
        <taxon>Stramenopiles</taxon>
        <taxon>Oomycota</taxon>
        <taxon>Peronosporomycetes</taxon>
        <taxon>Peronosporales</taxon>
        <taxon>Peronosporaceae</taxon>
        <taxon>Bremia</taxon>
    </lineage>
</organism>
<dbReference type="EMBL" id="SHOA02000086">
    <property type="protein sequence ID" value="TDH69097.1"/>
    <property type="molecule type" value="Genomic_DNA"/>
</dbReference>
<dbReference type="Gene3D" id="1.10.8.10">
    <property type="entry name" value="DNA helicase RuvA subunit, C-terminal domain"/>
    <property type="match status" value="1"/>
</dbReference>
<dbReference type="PROSITE" id="PS51140">
    <property type="entry name" value="CUE"/>
    <property type="match status" value="1"/>
</dbReference>
<feature type="domain" description="CUE" evidence="2">
    <location>
        <begin position="358"/>
        <end position="401"/>
    </location>
</feature>
<dbReference type="AlphaFoldDB" id="A0A976FHG1"/>
<evidence type="ECO:0000313" key="4">
    <source>
        <dbReference type="EMBL" id="TDH69082.1"/>
    </source>
</evidence>
<reference evidence="3 8" key="1">
    <citation type="journal article" date="2021" name="Genome Biol.">
        <title>AFLAP: assembly-free linkage analysis pipeline using k-mers from genome sequencing data.</title>
        <authorList>
            <person name="Fletcher K."/>
            <person name="Zhang L."/>
            <person name="Gil J."/>
            <person name="Han R."/>
            <person name="Cavanaugh K."/>
            <person name="Michelmore R."/>
        </authorList>
    </citation>
    <scope>NUCLEOTIDE SEQUENCE [LARGE SCALE GENOMIC DNA]</scope>
    <source>
        <strain evidence="3 8">SF5</strain>
    </source>
</reference>
<evidence type="ECO:0000313" key="5">
    <source>
        <dbReference type="EMBL" id="TDH69097.1"/>
    </source>
</evidence>
<dbReference type="CDD" id="cd14364">
    <property type="entry name" value="CUE_ASCC2"/>
    <property type="match status" value="1"/>
</dbReference>
<feature type="compositionally biased region" description="Basic residues" evidence="1">
    <location>
        <begin position="632"/>
        <end position="657"/>
    </location>
</feature>
<dbReference type="SMART" id="SM00546">
    <property type="entry name" value="CUE"/>
    <property type="match status" value="1"/>
</dbReference>
<dbReference type="PANTHER" id="PTHR21494:SF0">
    <property type="entry name" value="ACTIVATING SIGNAL COINTEGRATOR 1 COMPLEX SUBUNIT 2"/>
    <property type="match status" value="1"/>
</dbReference>
<dbReference type="EMBL" id="SHOA02000085">
    <property type="protein sequence ID" value="TDH69101.1"/>
    <property type="molecule type" value="Genomic_DNA"/>
</dbReference>
<dbReference type="EMBL" id="SHOA02000198">
    <property type="protein sequence ID" value="TDH66683.1"/>
    <property type="molecule type" value="Genomic_DNA"/>
</dbReference>
<dbReference type="InterPro" id="IPR003892">
    <property type="entry name" value="CUE"/>
</dbReference>
<dbReference type="PANTHER" id="PTHR21494">
    <property type="entry name" value="ACTIVATING SIGNAL COINTEGRATOR 1 COMPLEX SUBUNIT 2 ASC-1 COMPLEX SUBUNIT P100"/>
    <property type="match status" value="1"/>
</dbReference>
<dbReference type="EMBL" id="SHOA02000038">
    <property type="protein sequence ID" value="TDH72483.1"/>
    <property type="molecule type" value="Genomic_DNA"/>
</dbReference>
<dbReference type="Proteomes" id="UP000294530">
    <property type="component" value="Unassembled WGS sequence"/>
</dbReference>
<comment type="caution">
    <text evidence="3">The sequence shown here is derived from an EMBL/GenBank/DDBJ whole genome shotgun (WGS) entry which is preliminary data.</text>
</comment>
<dbReference type="RefSeq" id="XP_067821982.1">
    <property type="nucleotide sequence ID" value="XM_067965906.1"/>
</dbReference>
<feature type="compositionally biased region" description="Basic and acidic residues" evidence="1">
    <location>
        <begin position="567"/>
        <end position="588"/>
    </location>
</feature>
<dbReference type="GO" id="GO:0043130">
    <property type="term" value="F:ubiquitin binding"/>
    <property type="evidence" value="ECO:0007669"/>
    <property type="project" value="InterPro"/>
</dbReference>